<feature type="domain" description="6-hydroxymethylpterin diphosphokinase MptE-like" evidence="1">
    <location>
        <begin position="31"/>
        <end position="107"/>
    </location>
</feature>
<dbReference type="EMBL" id="MGKS01000013">
    <property type="protein sequence ID" value="OGN32518.1"/>
    <property type="molecule type" value="Genomic_DNA"/>
</dbReference>
<dbReference type="Pfam" id="PF01973">
    <property type="entry name" value="MptE-like"/>
    <property type="match status" value="1"/>
</dbReference>
<dbReference type="Proteomes" id="UP000177676">
    <property type="component" value="Unassembled WGS sequence"/>
</dbReference>
<comment type="caution">
    <text evidence="2">The sequence shown here is derived from an EMBL/GenBank/DDBJ whole genome shotgun (WGS) entry which is preliminary data.</text>
</comment>
<gene>
    <name evidence="2" type="ORF">A3I92_01960</name>
</gene>
<proteinExistence type="predicted"/>
<accession>A0A1F8H656</accession>
<protein>
    <recommendedName>
        <fullName evidence="1">6-hydroxymethylpterin diphosphokinase MptE-like domain-containing protein</fullName>
    </recommendedName>
</protein>
<sequence>MSSLGERIAEKLPEATALKRTGVGLQNAENNRPYFVKSINDLSISHLESERPAIVISGGPSLHRKKSAGKIIASGFKGNITATDGALGYCLRNGLVPDYVVCLDPHPYWIVRWFGDTELESRPPDDYFIRQDLDPAHKEEKRWNQELIELVNHYGPQLKILLCTSVDISVTKRCVEAGMHIYWWNPLYDDPALPDSLSRKLFESTSIPCLVTGGNGGTAAWILTHTVLKRKHIALVGMDFGYAPGTPPLNTQFWHPLVEILGEKRATEAFIEIFNPYLNETWFSDPTYYWYRQVFLELAKEADCITYNCTEGGTLFGDPIIFTPLAEFLSKFSCTKKGENNG</sequence>
<organism evidence="2 3">
    <name type="scientific">Candidatus Yanofskybacteria bacterium RIFCSPLOWO2_02_FULL_43_10b</name>
    <dbReference type="NCBI Taxonomy" id="1802704"/>
    <lineage>
        <taxon>Bacteria</taxon>
        <taxon>Candidatus Yanofskyibacteriota</taxon>
    </lineage>
</organism>
<evidence type="ECO:0000313" key="3">
    <source>
        <dbReference type="Proteomes" id="UP000177676"/>
    </source>
</evidence>
<evidence type="ECO:0000313" key="2">
    <source>
        <dbReference type="EMBL" id="OGN32518.1"/>
    </source>
</evidence>
<dbReference type="InterPro" id="IPR002826">
    <property type="entry name" value="MptE-like"/>
</dbReference>
<dbReference type="AlphaFoldDB" id="A0A1F8H656"/>
<reference evidence="2 3" key="1">
    <citation type="journal article" date="2016" name="Nat. Commun.">
        <title>Thousands of microbial genomes shed light on interconnected biogeochemical processes in an aquifer system.</title>
        <authorList>
            <person name="Anantharaman K."/>
            <person name="Brown C.T."/>
            <person name="Hug L.A."/>
            <person name="Sharon I."/>
            <person name="Castelle C.J."/>
            <person name="Probst A.J."/>
            <person name="Thomas B.C."/>
            <person name="Singh A."/>
            <person name="Wilkins M.J."/>
            <person name="Karaoz U."/>
            <person name="Brodie E.L."/>
            <person name="Williams K.H."/>
            <person name="Hubbard S.S."/>
            <person name="Banfield J.F."/>
        </authorList>
    </citation>
    <scope>NUCLEOTIDE SEQUENCE [LARGE SCALE GENOMIC DNA]</scope>
</reference>
<name>A0A1F8H656_9BACT</name>
<evidence type="ECO:0000259" key="1">
    <source>
        <dbReference type="Pfam" id="PF01973"/>
    </source>
</evidence>